<dbReference type="RefSeq" id="WP_240713483.1">
    <property type="nucleotide sequence ID" value="NZ_JAKVTV010000002.1"/>
</dbReference>
<evidence type="ECO:0008006" key="4">
    <source>
        <dbReference type="Google" id="ProtNLM"/>
    </source>
</evidence>
<reference evidence="2" key="1">
    <citation type="submission" date="2022-03" db="EMBL/GenBank/DDBJ databases">
        <title>Gramella crocea sp. nov., isolated from activated sludge of a seafood processing plant.</title>
        <authorList>
            <person name="Zhang X."/>
        </authorList>
    </citation>
    <scope>NUCLEOTIDE SEQUENCE</scope>
    <source>
        <strain evidence="2">YJ019</strain>
    </source>
</reference>
<dbReference type="EMBL" id="JAKVTV010000002">
    <property type="protein sequence ID" value="MCH4823323.1"/>
    <property type="molecule type" value="Genomic_DNA"/>
</dbReference>
<evidence type="ECO:0000313" key="2">
    <source>
        <dbReference type="EMBL" id="MCH4823323.1"/>
    </source>
</evidence>
<keyword evidence="1" id="KW-0732">Signal</keyword>
<keyword evidence="3" id="KW-1185">Reference proteome</keyword>
<dbReference type="AlphaFoldDB" id="A0A9X1V372"/>
<dbReference type="PROSITE" id="PS51257">
    <property type="entry name" value="PROKAR_LIPOPROTEIN"/>
    <property type="match status" value="1"/>
</dbReference>
<evidence type="ECO:0000256" key="1">
    <source>
        <dbReference type="SAM" id="SignalP"/>
    </source>
</evidence>
<dbReference type="Proteomes" id="UP001139226">
    <property type="component" value="Unassembled WGS sequence"/>
</dbReference>
<feature type="signal peptide" evidence="1">
    <location>
        <begin position="1"/>
        <end position="23"/>
    </location>
</feature>
<gene>
    <name evidence="2" type="ORF">ML462_09055</name>
</gene>
<proteinExistence type="predicted"/>
<name>A0A9X1V372_9FLAO</name>
<accession>A0A9X1V372</accession>
<organism evidence="2 3">
    <name type="scientific">Christiangramia lutea</name>
    <dbReference type="NCBI Taxonomy" id="1607951"/>
    <lineage>
        <taxon>Bacteria</taxon>
        <taxon>Pseudomonadati</taxon>
        <taxon>Bacteroidota</taxon>
        <taxon>Flavobacteriia</taxon>
        <taxon>Flavobacteriales</taxon>
        <taxon>Flavobacteriaceae</taxon>
        <taxon>Christiangramia</taxon>
    </lineage>
</organism>
<feature type="chain" id="PRO_5040830069" description="DUF1735 domain-containing protein" evidence="1">
    <location>
        <begin position="24"/>
        <end position="297"/>
    </location>
</feature>
<evidence type="ECO:0000313" key="3">
    <source>
        <dbReference type="Proteomes" id="UP001139226"/>
    </source>
</evidence>
<protein>
    <recommendedName>
        <fullName evidence="4">DUF1735 domain-containing protein</fullName>
    </recommendedName>
</protein>
<comment type="caution">
    <text evidence="2">The sequence shown here is derived from an EMBL/GenBank/DDBJ whole genome shotgun (WGS) entry which is preliminary data.</text>
</comment>
<sequence>MKNKLKRTLQISTILSFAFLAIACNDNDEQPEPSQTEANLIIKLDVDPNQLRLGNTGNPSQVPEGNAAQDPNFNSISAHYLEFAPDAFTPLGEGEILYHAPETTAGGDNAIDFDESITIEPGEIFLSIPLKNINPGNYEWVRLSLSYQNLDAKVHYEGNPYEVTIAGFVGFNTYISSFRVKNENVEVNDDKLQGFFAFESLAGVSTGQVPPGGITVPNPIFETSPIPQGSCVVTGEFSNPLIISGNENEDITVVMSLSTNKSFEWEDLNSNGKWDIGGENSEPVVDMGLRGLIPKVE</sequence>